<dbReference type="GO" id="GO:0034599">
    <property type="term" value="P:cellular response to oxidative stress"/>
    <property type="evidence" value="ECO:0007669"/>
    <property type="project" value="TreeGrafter"/>
</dbReference>
<dbReference type="Pfam" id="PF00484">
    <property type="entry name" value="Pro_CA"/>
    <property type="match status" value="1"/>
</dbReference>
<keyword evidence="4 7" id="KW-0862">Zinc</keyword>
<dbReference type="KEGG" id="sla:SERLADRAFT_434584"/>
<gene>
    <name evidence="9" type="ORF">SERLADRAFT_434584</name>
</gene>
<evidence type="ECO:0000256" key="5">
    <source>
        <dbReference type="ARBA" id="ARBA00023239"/>
    </source>
</evidence>
<feature type="binding site" evidence="7">
    <location>
        <position position="68"/>
    </location>
    <ligand>
        <name>Zn(2+)</name>
        <dbReference type="ChEBI" id="CHEBI:29105"/>
    </ligand>
</feature>
<evidence type="ECO:0000256" key="3">
    <source>
        <dbReference type="ARBA" id="ARBA00022723"/>
    </source>
</evidence>
<organism>
    <name type="scientific">Serpula lacrymans var. lacrymans (strain S7.9)</name>
    <name type="common">Dry rot fungus</name>
    <dbReference type="NCBI Taxonomy" id="578457"/>
    <lineage>
        <taxon>Eukaryota</taxon>
        <taxon>Fungi</taxon>
        <taxon>Dikarya</taxon>
        <taxon>Basidiomycota</taxon>
        <taxon>Agaricomycotina</taxon>
        <taxon>Agaricomycetes</taxon>
        <taxon>Agaricomycetidae</taxon>
        <taxon>Boletales</taxon>
        <taxon>Coniophorineae</taxon>
        <taxon>Serpulaceae</taxon>
        <taxon>Serpula</taxon>
    </lineage>
</organism>
<dbReference type="EC" id="4.2.1.1" evidence="2 8"/>
<dbReference type="AlphaFoldDB" id="F8NJT6"/>
<comment type="catalytic activity">
    <reaction evidence="6 8">
        <text>hydrogencarbonate + H(+) = CO2 + H2O</text>
        <dbReference type="Rhea" id="RHEA:10748"/>
        <dbReference type="ChEBI" id="CHEBI:15377"/>
        <dbReference type="ChEBI" id="CHEBI:15378"/>
        <dbReference type="ChEBI" id="CHEBI:16526"/>
        <dbReference type="ChEBI" id="CHEBI:17544"/>
        <dbReference type="EC" id="4.2.1.1"/>
    </reaction>
</comment>
<feature type="binding site" evidence="7">
    <location>
        <position position="134"/>
    </location>
    <ligand>
        <name>Zn(2+)</name>
        <dbReference type="ChEBI" id="CHEBI:29105"/>
    </ligand>
</feature>
<evidence type="ECO:0000256" key="1">
    <source>
        <dbReference type="ARBA" id="ARBA00006217"/>
    </source>
</evidence>
<evidence type="ECO:0000256" key="8">
    <source>
        <dbReference type="RuleBase" id="RU003956"/>
    </source>
</evidence>
<evidence type="ECO:0000256" key="6">
    <source>
        <dbReference type="ARBA" id="ARBA00048348"/>
    </source>
</evidence>
<dbReference type="InterPro" id="IPR036874">
    <property type="entry name" value="Carbonic_anhydrase_sf"/>
</dbReference>
<evidence type="ECO:0000256" key="4">
    <source>
        <dbReference type="ARBA" id="ARBA00022833"/>
    </source>
</evidence>
<dbReference type="PANTHER" id="PTHR11002">
    <property type="entry name" value="CARBONIC ANHYDRASE"/>
    <property type="match status" value="1"/>
</dbReference>
<dbReference type="GO" id="GO:0004089">
    <property type="term" value="F:carbonate dehydratase activity"/>
    <property type="evidence" value="ECO:0007669"/>
    <property type="project" value="UniProtKB-UniRule"/>
</dbReference>
<evidence type="ECO:0000313" key="9">
    <source>
        <dbReference type="EMBL" id="EGO28672.1"/>
    </source>
</evidence>
<dbReference type="Gene3D" id="3.40.1050.10">
    <property type="entry name" value="Carbonic anhydrase"/>
    <property type="match status" value="1"/>
</dbReference>
<comment type="function">
    <text evidence="8">Reversible hydration of carbon dioxide.</text>
</comment>
<dbReference type="SUPFAM" id="SSF53056">
    <property type="entry name" value="beta-carbonic anhydrase, cab"/>
    <property type="match status" value="1"/>
</dbReference>
<dbReference type="SMART" id="SM00947">
    <property type="entry name" value="Pro_CA"/>
    <property type="match status" value="1"/>
</dbReference>
<feature type="binding site" evidence="7">
    <location>
        <position position="131"/>
    </location>
    <ligand>
        <name>Zn(2+)</name>
        <dbReference type="ChEBI" id="CHEBI:29105"/>
    </ligand>
</feature>
<dbReference type="GO" id="GO:0071244">
    <property type="term" value="P:cellular response to carbon dioxide"/>
    <property type="evidence" value="ECO:0007669"/>
    <property type="project" value="TreeGrafter"/>
</dbReference>
<evidence type="ECO:0000256" key="2">
    <source>
        <dbReference type="ARBA" id="ARBA00012925"/>
    </source>
</evidence>
<dbReference type="InterPro" id="IPR001765">
    <property type="entry name" value="Carbonic_anhydrase"/>
</dbReference>
<accession>F8NJT6</accession>
<keyword evidence="3 7" id="KW-0479">Metal-binding</keyword>
<dbReference type="OrthoDB" id="10248475at2759"/>
<dbReference type="RefSeq" id="XP_007314871.1">
    <property type="nucleotide sequence ID" value="XM_007314809.1"/>
</dbReference>
<evidence type="ECO:0000256" key="7">
    <source>
        <dbReference type="PIRSR" id="PIRSR601765-1"/>
    </source>
</evidence>
<dbReference type="GO" id="GO:0008270">
    <property type="term" value="F:zinc ion binding"/>
    <property type="evidence" value="ECO:0007669"/>
    <property type="project" value="UniProtKB-UniRule"/>
</dbReference>
<dbReference type="EMBL" id="GL945430">
    <property type="protein sequence ID" value="EGO28672.1"/>
    <property type="molecule type" value="Genomic_DNA"/>
</dbReference>
<dbReference type="GeneID" id="18814417"/>
<protein>
    <recommendedName>
        <fullName evidence="2 8">Carbonic anhydrase</fullName>
        <ecNumber evidence="2 8">4.2.1.1</ecNumber>
    </recommendedName>
    <alternativeName>
        <fullName evidence="8">Carbonate dehydratase</fullName>
    </alternativeName>
</protein>
<dbReference type="PANTHER" id="PTHR11002:SF76">
    <property type="entry name" value="CARBONIC ANHYDRASE"/>
    <property type="match status" value="1"/>
</dbReference>
<reference evidence="9" key="1">
    <citation type="submission" date="2011-04" db="EMBL/GenBank/DDBJ databases">
        <title>Evolution of plant cell wall degrading machinery underlies the functional diversity of forest fungi.</title>
        <authorList>
            <consortium name="US DOE Joint Genome Institute (JGI-PGF)"/>
            <person name="Eastwood D.C."/>
            <person name="Floudas D."/>
            <person name="Binder M."/>
            <person name="Majcherczyk A."/>
            <person name="Schneider P."/>
            <person name="Aerts A."/>
            <person name="Asiegbu F.O."/>
            <person name="Baker S.E."/>
            <person name="Barry K."/>
            <person name="Bendiksby M."/>
            <person name="Blumentritt M."/>
            <person name="Coutinho P.M."/>
            <person name="Cullen D."/>
            <person name="Cullen D."/>
            <person name="Gathman A."/>
            <person name="Goodell B."/>
            <person name="Henrissat B."/>
            <person name="Ihrmark K."/>
            <person name="Kauserud H."/>
            <person name="Kohler A."/>
            <person name="LaButti K."/>
            <person name="Lapidus A."/>
            <person name="Lavin J.L."/>
            <person name="Lee Y.-H."/>
            <person name="Lindquist E."/>
            <person name="Lilly W."/>
            <person name="Lucas S."/>
            <person name="Morin E."/>
            <person name="Murat C."/>
            <person name="Oguiza J.A."/>
            <person name="Park J."/>
            <person name="Pisabarro A.G."/>
            <person name="Riley R."/>
            <person name="Rosling A."/>
            <person name="Salamov A."/>
            <person name="Schmidt O."/>
            <person name="Schmutz J."/>
            <person name="Skrede I."/>
            <person name="Stenlid J."/>
            <person name="Wiebenga A."/>
            <person name="Xie X."/>
            <person name="Kues U."/>
            <person name="Hibbett D.S."/>
            <person name="Hoffmeister D."/>
            <person name="Hogberg N."/>
            <person name="Martin F."/>
            <person name="Grigoriev I.V."/>
            <person name="Watkinson S.C."/>
        </authorList>
    </citation>
    <scope>NUCLEOTIDE SEQUENCE</scope>
    <source>
        <strain evidence="9">S7.9</strain>
    </source>
</reference>
<name>F8NJT6_SERL9</name>
<comment type="cofactor">
    <cofactor evidence="7">
        <name>Zn(2+)</name>
        <dbReference type="ChEBI" id="CHEBI:29105"/>
    </cofactor>
    <text evidence="7">Binds 1 zinc ion per subunit.</text>
</comment>
<feature type="binding site" evidence="7">
    <location>
        <position position="70"/>
    </location>
    <ligand>
        <name>Zn(2+)</name>
        <dbReference type="ChEBI" id="CHEBI:29105"/>
    </ligand>
</feature>
<sequence length="252" mass="27571">MPYRQLAAVLSLQRPFNRTSMSSSQQHPVLSRLFSANDEWAKAVEDVEPSFFRTSAMGQAPKILWIGCSDSRVPESVITASKPGDIFVTRNIANQFHNDDDNALSVLYYATLFQPSLSRTVPRFTVVIVGHTQCGGAEACLSAAQNAMNSGATEAPPTLDALPPNAHINKWLAPVTALAMPIAPLKLERSAAMRMLVEENVKAQVARVCETDTIRDAWIQPPHGKPVYVHGWVHEIESGRLCDLSVSRGPLL</sequence>
<dbReference type="Proteomes" id="UP000008064">
    <property type="component" value="Unassembled WGS sequence"/>
</dbReference>
<comment type="similarity">
    <text evidence="1 8">Belongs to the beta-class carbonic anhydrase family.</text>
</comment>
<dbReference type="HOGENOM" id="CLU_053879_3_2_1"/>
<keyword evidence="5 8" id="KW-0456">Lyase</keyword>
<proteinExistence type="inferred from homology"/>